<protein>
    <recommendedName>
        <fullName evidence="6">SPT2 chromatin protein</fullName>
    </recommendedName>
</protein>
<accession>A0A9P9W7U2</accession>
<evidence type="ECO:0000256" key="3">
    <source>
        <dbReference type="SAM" id="MobiDB-lite"/>
    </source>
</evidence>
<comment type="caution">
    <text evidence="4">The sequence shown here is derived from an EMBL/GenBank/DDBJ whole genome shotgun (WGS) entry which is preliminary data.</text>
</comment>
<feature type="compositionally biased region" description="Low complexity" evidence="3">
    <location>
        <begin position="146"/>
        <end position="161"/>
    </location>
</feature>
<feature type="compositionally biased region" description="Acidic residues" evidence="3">
    <location>
        <begin position="320"/>
        <end position="338"/>
    </location>
</feature>
<dbReference type="InterPro" id="IPR013256">
    <property type="entry name" value="Chromatin_SPT2"/>
</dbReference>
<feature type="compositionally biased region" description="Low complexity" evidence="3">
    <location>
        <begin position="71"/>
        <end position="82"/>
    </location>
</feature>
<evidence type="ECO:0008006" key="6">
    <source>
        <dbReference type="Google" id="ProtNLM"/>
    </source>
</evidence>
<feature type="compositionally biased region" description="Low complexity" evidence="3">
    <location>
        <begin position="21"/>
        <end position="30"/>
    </location>
</feature>
<name>A0A9P9W7U2_9PEZI</name>
<feature type="compositionally biased region" description="Basic and acidic residues" evidence="3">
    <location>
        <begin position="199"/>
        <end position="209"/>
    </location>
</feature>
<evidence type="ECO:0000313" key="5">
    <source>
        <dbReference type="Proteomes" id="UP000829685"/>
    </source>
</evidence>
<dbReference type="Pfam" id="PF08243">
    <property type="entry name" value="SPT2"/>
    <property type="match status" value="1"/>
</dbReference>
<dbReference type="EMBL" id="JAFIMR010000084">
    <property type="protein sequence ID" value="KAI1848544.1"/>
    <property type="molecule type" value="Genomic_DNA"/>
</dbReference>
<reference evidence="4" key="1">
    <citation type="submission" date="2021-03" db="EMBL/GenBank/DDBJ databases">
        <title>Revisited historic fungal species revealed as producer of novel bioactive compounds through whole genome sequencing and comparative genomics.</title>
        <authorList>
            <person name="Vignolle G.A."/>
            <person name="Hochenegger N."/>
            <person name="Mach R.L."/>
            <person name="Mach-Aigner A.R."/>
            <person name="Javad Rahimi M."/>
            <person name="Salim K.A."/>
            <person name="Chan C.M."/>
            <person name="Lim L.B.L."/>
            <person name="Cai F."/>
            <person name="Druzhinina I.S."/>
            <person name="U'Ren J.M."/>
            <person name="Derntl C."/>
        </authorList>
    </citation>
    <scope>NUCLEOTIDE SEQUENCE</scope>
    <source>
        <strain evidence="4">TUCIM 5799</strain>
    </source>
</reference>
<sequence length="400" mass="42410">MPIGDLLAEITGEKPPPAPAPTASRSSSTTGIKRKADGDTATNGVPNKSAKQSHSVSRDPVDRKPSPLSIRPGTTARAAPPANGQRPITKATPASNDRPYTGTATPGRVIRKPVEPSGSSSLKKNDTDSSSRPKLAPSTLGTSRVAAAIPSPTTPTTSGPAKVPKKGSLAEILARGAKAQQTAPKAGVYQHKAISETITSKKDREEQLRNSKWKSGRAATATGPGSVASRDKPAPGTKNGVSRDSQIAGKGKGLQSSSAGEALDKKVKKAAMATTGYTGTARPPPKRTTDSKDSKSASGRSRPAGGLLAPPRASRRDRYEDEDSELDDFVVDDEDEEELPPRGYRYADYESDSDMEAGADDIYMEEQKSLRQARQDDAKEEAMLEKLRREKEARKRRGGY</sequence>
<feature type="compositionally biased region" description="Acidic residues" evidence="3">
    <location>
        <begin position="349"/>
        <end position="360"/>
    </location>
</feature>
<feature type="compositionally biased region" description="Polar residues" evidence="3">
    <location>
        <begin position="40"/>
        <end position="55"/>
    </location>
</feature>
<organism evidence="4 5">
    <name type="scientific">Neoarthrinium moseri</name>
    <dbReference type="NCBI Taxonomy" id="1658444"/>
    <lineage>
        <taxon>Eukaryota</taxon>
        <taxon>Fungi</taxon>
        <taxon>Dikarya</taxon>
        <taxon>Ascomycota</taxon>
        <taxon>Pezizomycotina</taxon>
        <taxon>Sordariomycetes</taxon>
        <taxon>Xylariomycetidae</taxon>
        <taxon>Amphisphaeriales</taxon>
        <taxon>Apiosporaceae</taxon>
        <taxon>Neoarthrinium</taxon>
    </lineage>
</organism>
<keyword evidence="5" id="KW-1185">Reference proteome</keyword>
<evidence type="ECO:0000256" key="2">
    <source>
        <dbReference type="ARBA" id="ARBA00023054"/>
    </source>
</evidence>
<evidence type="ECO:0000256" key="1">
    <source>
        <dbReference type="ARBA" id="ARBA00006461"/>
    </source>
</evidence>
<dbReference type="AlphaFoldDB" id="A0A9P9W7U2"/>
<gene>
    <name evidence="4" type="ORF">JX265_013792</name>
</gene>
<keyword evidence="2" id="KW-0175">Coiled coil</keyword>
<feature type="region of interest" description="Disordered" evidence="3">
    <location>
        <begin position="1"/>
        <end position="360"/>
    </location>
</feature>
<feature type="compositionally biased region" description="Low complexity" evidence="3">
    <location>
        <begin position="270"/>
        <end position="281"/>
    </location>
</feature>
<dbReference type="Proteomes" id="UP000829685">
    <property type="component" value="Unassembled WGS sequence"/>
</dbReference>
<proteinExistence type="inferred from homology"/>
<feature type="compositionally biased region" description="Basic and acidic residues" evidence="3">
    <location>
        <begin position="56"/>
        <end position="65"/>
    </location>
</feature>
<comment type="similarity">
    <text evidence="1">Belongs to the SPT2 family.</text>
</comment>
<dbReference type="SMART" id="SM00784">
    <property type="entry name" value="SPT2"/>
    <property type="match status" value="1"/>
</dbReference>
<evidence type="ECO:0000313" key="4">
    <source>
        <dbReference type="EMBL" id="KAI1848544.1"/>
    </source>
</evidence>